<keyword evidence="2" id="KW-1185">Reference proteome</keyword>
<evidence type="ECO:0000313" key="2">
    <source>
        <dbReference type="Proteomes" id="UP001165080"/>
    </source>
</evidence>
<dbReference type="AlphaFoldDB" id="A0A9W6BAS4"/>
<evidence type="ECO:0000313" key="1">
    <source>
        <dbReference type="EMBL" id="GLC48350.1"/>
    </source>
</evidence>
<protein>
    <submittedName>
        <fullName evidence="1">Uncharacterized protein</fullName>
    </submittedName>
</protein>
<proteinExistence type="predicted"/>
<gene>
    <name evidence="1" type="primary">PLEST000899</name>
    <name evidence="1" type="ORF">PLESTB_000086600</name>
</gene>
<dbReference type="EMBL" id="BRXU01000001">
    <property type="protein sequence ID" value="GLC48350.1"/>
    <property type="molecule type" value="Genomic_DNA"/>
</dbReference>
<reference evidence="1 2" key="1">
    <citation type="journal article" date="2023" name="Commun. Biol.">
        <title>Reorganization of the ancestral sex-determining regions during the evolution of trioecy in Pleodorina starrii.</title>
        <authorList>
            <person name="Takahashi K."/>
            <person name="Suzuki S."/>
            <person name="Kawai-Toyooka H."/>
            <person name="Yamamoto K."/>
            <person name="Hamaji T."/>
            <person name="Ootsuki R."/>
            <person name="Yamaguchi H."/>
            <person name="Kawachi M."/>
            <person name="Higashiyama T."/>
            <person name="Nozaki H."/>
        </authorList>
    </citation>
    <scope>NUCLEOTIDE SEQUENCE [LARGE SCALE GENOMIC DNA]</scope>
    <source>
        <strain evidence="1 2">NIES-4479</strain>
    </source>
</reference>
<accession>A0A9W6BAS4</accession>
<sequence>MTGQGARGKTRSLVWNDDLDFAQELARNAPLQLVDLTKPACPDSCGACPYSWKCTASQLSVTVFFKEPMQITRIFLRQIKNSGVITVQFLKWVYPPMGVVEGNIGRTIWNVTDDTSMCQSVLVLRIGPKKSGINLNVTADGSQAELPSSLRKTATGGVLITMERPPNAGLNYGPFLEWVRFSGRVLYPSRTRSYYKN</sequence>
<organism evidence="1 2">
    <name type="scientific">Pleodorina starrii</name>
    <dbReference type="NCBI Taxonomy" id="330485"/>
    <lineage>
        <taxon>Eukaryota</taxon>
        <taxon>Viridiplantae</taxon>
        <taxon>Chlorophyta</taxon>
        <taxon>core chlorophytes</taxon>
        <taxon>Chlorophyceae</taxon>
        <taxon>CS clade</taxon>
        <taxon>Chlamydomonadales</taxon>
        <taxon>Volvocaceae</taxon>
        <taxon>Pleodorina</taxon>
    </lineage>
</organism>
<name>A0A9W6BAS4_9CHLO</name>
<dbReference type="Proteomes" id="UP001165080">
    <property type="component" value="Unassembled WGS sequence"/>
</dbReference>
<comment type="caution">
    <text evidence="1">The sequence shown here is derived from an EMBL/GenBank/DDBJ whole genome shotgun (WGS) entry which is preliminary data.</text>
</comment>